<organism evidence="1 2">
    <name type="scientific">Xenopus laevis</name>
    <name type="common">African clawed frog</name>
    <dbReference type="NCBI Taxonomy" id="8355"/>
    <lineage>
        <taxon>Eukaryota</taxon>
        <taxon>Metazoa</taxon>
        <taxon>Chordata</taxon>
        <taxon>Craniata</taxon>
        <taxon>Vertebrata</taxon>
        <taxon>Euteleostomi</taxon>
        <taxon>Amphibia</taxon>
        <taxon>Batrachia</taxon>
        <taxon>Anura</taxon>
        <taxon>Pipoidea</taxon>
        <taxon>Pipidae</taxon>
        <taxon>Xenopodinae</taxon>
        <taxon>Xenopus</taxon>
        <taxon>Xenopus</taxon>
    </lineage>
</organism>
<name>A0A974CNN6_XENLA</name>
<dbReference type="Proteomes" id="UP000694892">
    <property type="component" value="Chromosome 6L"/>
</dbReference>
<sequence length="83" mass="10104">LRALILRRLYKTLYRCYYYYYTYSMRHIQATSLAKPLKAYMNGSIIIHSVLDTYIRRGKLYKTKQCYYIDCKHIQSDMTIQTL</sequence>
<proteinExistence type="predicted"/>
<dbReference type="EMBL" id="CM004476">
    <property type="protein sequence ID" value="OCT75566.1"/>
    <property type="molecule type" value="Genomic_DNA"/>
</dbReference>
<protein>
    <submittedName>
        <fullName evidence="1">Uncharacterized protein</fullName>
    </submittedName>
</protein>
<dbReference type="AlphaFoldDB" id="A0A974CNN6"/>
<feature type="non-terminal residue" evidence="1">
    <location>
        <position position="1"/>
    </location>
</feature>
<reference evidence="2" key="1">
    <citation type="journal article" date="2016" name="Nature">
        <title>Genome evolution in the allotetraploid frog Xenopus laevis.</title>
        <authorList>
            <person name="Session A.M."/>
            <person name="Uno Y."/>
            <person name="Kwon T."/>
            <person name="Chapman J.A."/>
            <person name="Toyoda A."/>
            <person name="Takahashi S."/>
            <person name="Fukui A."/>
            <person name="Hikosaka A."/>
            <person name="Suzuki A."/>
            <person name="Kondo M."/>
            <person name="van Heeringen S.J."/>
            <person name="Quigley I."/>
            <person name="Heinz S."/>
            <person name="Ogino H."/>
            <person name="Ochi H."/>
            <person name="Hellsten U."/>
            <person name="Lyons J.B."/>
            <person name="Simakov O."/>
            <person name="Putnam N."/>
            <person name="Stites J."/>
            <person name="Kuroki Y."/>
            <person name="Tanaka T."/>
            <person name="Michiue T."/>
            <person name="Watanabe M."/>
            <person name="Bogdanovic O."/>
            <person name="Lister R."/>
            <person name="Georgiou G."/>
            <person name="Paranjpe S.S."/>
            <person name="van Kruijsbergen I."/>
            <person name="Shu S."/>
            <person name="Carlson J."/>
            <person name="Kinoshita T."/>
            <person name="Ohta Y."/>
            <person name="Mawaribuchi S."/>
            <person name="Jenkins J."/>
            <person name="Grimwood J."/>
            <person name="Schmutz J."/>
            <person name="Mitros T."/>
            <person name="Mozaffari S.V."/>
            <person name="Suzuki Y."/>
            <person name="Haramoto Y."/>
            <person name="Yamamoto T.S."/>
            <person name="Takagi C."/>
            <person name="Heald R."/>
            <person name="Miller K."/>
            <person name="Haudenschild C."/>
            <person name="Kitzman J."/>
            <person name="Nakayama T."/>
            <person name="Izutsu Y."/>
            <person name="Robert J."/>
            <person name="Fortriede J."/>
            <person name="Burns K."/>
            <person name="Lotay V."/>
            <person name="Karimi K."/>
            <person name="Yasuoka Y."/>
            <person name="Dichmann D.S."/>
            <person name="Flajnik M.F."/>
            <person name="Houston D.W."/>
            <person name="Shendure J."/>
            <person name="DuPasquier L."/>
            <person name="Vize P.D."/>
            <person name="Zorn A.M."/>
            <person name="Ito M."/>
            <person name="Marcotte E.M."/>
            <person name="Wallingford J.B."/>
            <person name="Ito Y."/>
            <person name="Asashima M."/>
            <person name="Ueno N."/>
            <person name="Matsuda Y."/>
            <person name="Veenstra G.J."/>
            <person name="Fujiyama A."/>
            <person name="Harland R.M."/>
            <person name="Taira M."/>
            <person name="Rokhsar D.S."/>
        </authorList>
    </citation>
    <scope>NUCLEOTIDE SEQUENCE [LARGE SCALE GENOMIC DNA]</scope>
    <source>
        <strain evidence="2">J</strain>
    </source>
</reference>
<gene>
    <name evidence="1" type="ORF">XELAEV_18030747mg</name>
</gene>
<evidence type="ECO:0000313" key="2">
    <source>
        <dbReference type="Proteomes" id="UP000694892"/>
    </source>
</evidence>
<accession>A0A974CNN6</accession>
<evidence type="ECO:0000313" key="1">
    <source>
        <dbReference type="EMBL" id="OCT75566.1"/>
    </source>
</evidence>